<comment type="caution">
    <text evidence="5">The sequence shown here is derived from an EMBL/GenBank/DDBJ whole genome shotgun (WGS) entry which is preliminary data.</text>
</comment>
<dbReference type="InterPro" id="IPR050498">
    <property type="entry name" value="Ycf3"/>
</dbReference>
<feature type="repeat" description="TPR" evidence="3">
    <location>
        <begin position="96"/>
        <end position="129"/>
    </location>
</feature>
<feature type="repeat" description="TPR" evidence="3">
    <location>
        <begin position="130"/>
        <end position="163"/>
    </location>
</feature>
<reference evidence="5 6" key="1">
    <citation type="submission" date="2021-12" db="EMBL/GenBank/DDBJ databases">
        <title>Genome sequencing of bacteria with rrn-lacking chromosome and rrn-plasmid.</title>
        <authorList>
            <person name="Anda M."/>
            <person name="Iwasaki W."/>
        </authorList>
    </citation>
    <scope>NUCLEOTIDE SEQUENCE [LARGE SCALE GENOMIC DNA]</scope>
    <source>
        <strain evidence="5 6">NBRC 15940</strain>
    </source>
</reference>
<evidence type="ECO:0000313" key="5">
    <source>
        <dbReference type="EMBL" id="GJM60952.1"/>
    </source>
</evidence>
<keyword evidence="4" id="KW-0732">Signal</keyword>
<evidence type="ECO:0000256" key="3">
    <source>
        <dbReference type="PROSITE-ProRule" id="PRU00339"/>
    </source>
</evidence>
<dbReference type="SMART" id="SM00028">
    <property type="entry name" value="TPR"/>
    <property type="match status" value="6"/>
</dbReference>
<dbReference type="Proteomes" id="UP001310022">
    <property type="component" value="Unassembled WGS sequence"/>
</dbReference>
<feature type="chain" id="PRO_5043055655" description="Tetratricopeptide repeat protein" evidence="4">
    <location>
        <begin position="23"/>
        <end position="245"/>
    </location>
</feature>
<keyword evidence="1" id="KW-0677">Repeat</keyword>
<proteinExistence type="predicted"/>
<dbReference type="EMBL" id="BQKE01000001">
    <property type="protein sequence ID" value="GJM60952.1"/>
    <property type="molecule type" value="Genomic_DNA"/>
</dbReference>
<dbReference type="InterPro" id="IPR019734">
    <property type="entry name" value="TPR_rpt"/>
</dbReference>
<keyword evidence="6" id="KW-1185">Reference proteome</keyword>
<dbReference type="RefSeq" id="WP_338236594.1">
    <property type="nucleotide sequence ID" value="NZ_BQKE01000001.1"/>
</dbReference>
<accession>A0AAN4VWY2</accession>
<feature type="signal peptide" evidence="4">
    <location>
        <begin position="1"/>
        <end position="22"/>
    </location>
</feature>
<name>A0AAN4VWY2_9BACT</name>
<evidence type="ECO:0000256" key="1">
    <source>
        <dbReference type="ARBA" id="ARBA00022737"/>
    </source>
</evidence>
<protein>
    <recommendedName>
        <fullName evidence="7">Tetratricopeptide repeat protein</fullName>
    </recommendedName>
</protein>
<dbReference type="PANTHER" id="PTHR44858:SF1">
    <property type="entry name" value="UDP-N-ACETYLGLUCOSAMINE--PEPTIDE N-ACETYLGLUCOSAMINYLTRANSFERASE SPINDLY-RELATED"/>
    <property type="match status" value="1"/>
</dbReference>
<evidence type="ECO:0008006" key="7">
    <source>
        <dbReference type="Google" id="ProtNLM"/>
    </source>
</evidence>
<dbReference type="SUPFAM" id="SSF48452">
    <property type="entry name" value="TPR-like"/>
    <property type="match status" value="2"/>
</dbReference>
<dbReference type="Pfam" id="PF13181">
    <property type="entry name" value="TPR_8"/>
    <property type="match status" value="1"/>
</dbReference>
<gene>
    <name evidence="5" type="ORF">PEDI_15040</name>
</gene>
<feature type="repeat" description="TPR" evidence="3">
    <location>
        <begin position="62"/>
        <end position="95"/>
    </location>
</feature>
<sequence length="245" mass="27576">MKFIKLLFILFCVSIFSWNAVAQNTTEAQKFIDQGLAAFDNGALEDAEKAFSAAAEKDLKNAGIYMLRGMTREAMDNGQGALDDYNMALNLNPEDTVGYVVRGQLRMALGNNDGAVMDFTKALDLDDEMPEAYRSRGMVYYFQNNYRLALSDFQEALLLEADDASDYFYIGICLRELGDNARAVGFFNTCLLFDEENAEVYYQRGLANNDLLFVEEACSDFRKAYQLGMTDLKELLVEYCGKNKG</sequence>
<dbReference type="PANTHER" id="PTHR44858">
    <property type="entry name" value="TETRATRICOPEPTIDE REPEAT PROTEIN 6"/>
    <property type="match status" value="1"/>
</dbReference>
<dbReference type="InterPro" id="IPR011990">
    <property type="entry name" value="TPR-like_helical_dom_sf"/>
</dbReference>
<evidence type="ECO:0000256" key="4">
    <source>
        <dbReference type="SAM" id="SignalP"/>
    </source>
</evidence>
<dbReference type="Pfam" id="PF13432">
    <property type="entry name" value="TPR_16"/>
    <property type="match status" value="2"/>
</dbReference>
<keyword evidence="2 3" id="KW-0802">TPR repeat</keyword>
<evidence type="ECO:0000256" key="2">
    <source>
        <dbReference type="ARBA" id="ARBA00022803"/>
    </source>
</evidence>
<organism evidence="5 6">
    <name type="scientific">Persicobacter diffluens</name>
    <dbReference type="NCBI Taxonomy" id="981"/>
    <lineage>
        <taxon>Bacteria</taxon>
        <taxon>Pseudomonadati</taxon>
        <taxon>Bacteroidota</taxon>
        <taxon>Cytophagia</taxon>
        <taxon>Cytophagales</taxon>
        <taxon>Persicobacteraceae</taxon>
        <taxon>Persicobacter</taxon>
    </lineage>
</organism>
<dbReference type="AlphaFoldDB" id="A0AAN4VWY2"/>
<dbReference type="PROSITE" id="PS50005">
    <property type="entry name" value="TPR"/>
    <property type="match status" value="3"/>
</dbReference>
<evidence type="ECO:0000313" key="6">
    <source>
        <dbReference type="Proteomes" id="UP001310022"/>
    </source>
</evidence>
<dbReference type="Gene3D" id="1.25.40.10">
    <property type="entry name" value="Tetratricopeptide repeat domain"/>
    <property type="match status" value="2"/>
</dbReference>